<dbReference type="GO" id="GO:0003968">
    <property type="term" value="F:RNA-directed RNA polymerase activity"/>
    <property type="evidence" value="ECO:0007669"/>
    <property type="project" value="InterPro"/>
</dbReference>
<dbReference type="InterPro" id="IPR057596">
    <property type="entry name" value="RDRP_core"/>
</dbReference>
<dbReference type="RefSeq" id="WP_040113836.1">
    <property type="nucleotide sequence ID" value="NZ_CP006906.1"/>
</dbReference>
<keyword evidence="2" id="KW-0614">Plasmid</keyword>
<evidence type="ECO:0000313" key="3">
    <source>
        <dbReference type="Proteomes" id="UP000030635"/>
    </source>
</evidence>
<dbReference type="KEGG" id="cbv:U729_3263"/>
<dbReference type="Proteomes" id="UP000030635">
    <property type="component" value="Plasmid pCBJ"/>
</dbReference>
<dbReference type="OrthoDB" id="1891855at2"/>
<geneLocation type="plasmid" evidence="2 3">
    <name>pCBJ</name>
</geneLocation>
<dbReference type="GO" id="GO:0003723">
    <property type="term" value="F:RNA binding"/>
    <property type="evidence" value="ECO:0007669"/>
    <property type="project" value="UniProtKB-KW"/>
</dbReference>
<dbReference type="GO" id="GO:0030422">
    <property type="term" value="P:siRNA processing"/>
    <property type="evidence" value="ECO:0007669"/>
    <property type="project" value="TreeGrafter"/>
</dbReference>
<dbReference type="HOGENOM" id="CLU_254721_0_0_9"/>
<organism evidence="2 3">
    <name type="scientific">Clostridium baratii str. Sullivan</name>
    <dbReference type="NCBI Taxonomy" id="1415775"/>
    <lineage>
        <taxon>Bacteria</taxon>
        <taxon>Bacillati</taxon>
        <taxon>Bacillota</taxon>
        <taxon>Clostridia</taxon>
        <taxon>Eubacteriales</taxon>
        <taxon>Clostridiaceae</taxon>
        <taxon>Clostridium</taxon>
    </lineage>
</organism>
<sequence length="1394" mass="159754">MKKLENLLKRLNKEELCSLTGMDATNTKETMINALMERFNSMLLNKSLLSSSQNTVNYKISNGITVLPQGGLVTKKYSGKRPSLVRKYKRGIIEGTVEGFLILKNEGNIIKITNTDDYKLIKKIFGTVVPNEDSEYVEGCSVVTAINFKKMARYVDGVTFDKKFIRESVEVDTEDSLYGANNDIFIFNSEAVRLMNYIELDSIKSLAEYYINRPRIKKNQYHTKMFTIDDIVFKNGKYVLPKEAKCKEKISESRLAREFGSKVTLEDGTVQYQLYNFSTFNGSVTNRMVMDNIKSRGYVYKDLSKAERKTCFEESKEILLEKVKFIIMEGYYDEELNRHFNPCSRSFSQARQSRITYSSEKWTTVANRLLCGDPSAILDENGKCNVSKYDGRKALAATNSKSTSLKPMIKVIKDNVEIAESTCIIPEEIIKPFGDVILKKTETGNYDLKSKLNRFMLPDGYLCEKLIPKFIRDNYICNTACDGQASATVEFLAKATEDLGLMSKAELDYFLEAYKDLNLATLKIAIDGNSRLRKIFKKVQRIIQFRHGGDKGIVVMDDFNKRVPEYADYDILMPESVRKYDSDAFRDETGRSKLEFSVVSLNHKKTGKSYLNYQAIGASDIDSKNLIELAETEFSKVKDNILSNPVAAKTFLGLVKDTNSEYNLDYEEKHLVSVLTEALEASDEILKDEYINSKLRKLVGNYLYEVAFGRIQVEGDYNFLVVDPLYLTDRFGCLQSGEFYLNNIEGEVVLTRNPLIDKSEARKITTCKNDRLWYLEDLMVLNPFDDILPSLGGADVDGDHANCIRDERVIKFFNNKDYVINDNLKHKAPVSDINEDILRSFYRDSMEGSQLGFITDVATTFTDLLNSGCTTYIDKTGRKHRVSDVLKKLRFIQGWDIDKQKTGEEVVIPAYANMKVRPEWLLAKKQFKKNSEYFIAKCGDVYIDDERILKESDSPMTNLYKYSKARIREILTKKVATDTTLVYKLLKVVDKDEHASIKPRIAKMEKLCRERIIDVRSLYTIDDEMTQEEVEKVRKESWEKIESIYNEYRNALLSYVNGSISKLNTVVATAYEVCYIRPNNDNTKSRGFVWNVFRNELLDLLRECTKGSDLYRLPKTDEEVKSVVINNVGALFINGKFVETTDLRPGKYDVIEVEDSKIIRVPRICAAAQNRVVAKATNTNEFMTLVYSTDGESVSESIRTIQAKGEFTVQRCNDGLWVVVDKKPLMMVGSYGLNDVNSANGLVFKADFSESDMHYIPNDYQINNNVIEWTDEKEELAYRNNIDIRVKAVREISDEETIKVEDKVKMSDVVEYDGIDLLNYEEEITEGFEVIEEDNAEFTFDTSSVVEESFDDSLEVIDCEVIDSLNDNFDELDGIEVLDDLSSEEFEFEFEFED</sequence>
<reference evidence="2 3" key="1">
    <citation type="journal article" date="2015" name="Infect. Genet. Evol.">
        <title>Genomic sequences of six botulinum neurotoxin-producing strains representing three clostridial species illustrate the mobility and diversity of botulinum neurotoxin genes.</title>
        <authorList>
            <person name="Smith T.J."/>
            <person name="Hill K.K."/>
            <person name="Xie G."/>
            <person name="Foley B.T."/>
            <person name="Williamson C.H."/>
            <person name="Foster J.T."/>
            <person name="Johnson S.L."/>
            <person name="Chertkov O."/>
            <person name="Teshima H."/>
            <person name="Gibbons H.S."/>
            <person name="Johnsky L.A."/>
            <person name="Karavis M.A."/>
            <person name="Smith L.A."/>
        </authorList>
    </citation>
    <scope>NUCLEOTIDE SEQUENCE [LARGE SCALE GENOMIC DNA]</scope>
    <source>
        <strain evidence="2">Sullivan</strain>
        <plasmid evidence="3">Plasmid pCBJ</plasmid>
    </source>
</reference>
<accession>A0A0A7G060</accession>
<feature type="domain" description="RDRP core" evidence="1">
    <location>
        <begin position="539"/>
        <end position="931"/>
    </location>
</feature>
<dbReference type="Pfam" id="PF05183">
    <property type="entry name" value="RdRP"/>
    <property type="match status" value="1"/>
</dbReference>
<protein>
    <submittedName>
        <fullName evidence="2">RNA dependent RNA polymerase family protein</fullName>
    </submittedName>
</protein>
<dbReference type="InterPro" id="IPR007855">
    <property type="entry name" value="RDRP"/>
</dbReference>
<keyword evidence="3" id="KW-1185">Reference proteome</keyword>
<evidence type="ECO:0000313" key="2">
    <source>
        <dbReference type="EMBL" id="AIY85227.1"/>
    </source>
</evidence>
<dbReference type="PANTHER" id="PTHR23079">
    <property type="entry name" value="RNA-DEPENDENT RNA POLYMERASE"/>
    <property type="match status" value="1"/>
</dbReference>
<dbReference type="EMBL" id="CP006906">
    <property type="protein sequence ID" value="AIY85227.1"/>
    <property type="molecule type" value="Genomic_DNA"/>
</dbReference>
<dbReference type="PANTHER" id="PTHR23079:SF55">
    <property type="entry name" value="RNA-DIRECTED RNA POLYMERASE"/>
    <property type="match status" value="1"/>
</dbReference>
<evidence type="ECO:0000259" key="1">
    <source>
        <dbReference type="Pfam" id="PF05183"/>
    </source>
</evidence>
<proteinExistence type="predicted"/>
<gene>
    <name evidence="2" type="ORF">U729_3263</name>
</gene>
<name>A0A0A7G060_9CLOT</name>